<dbReference type="OrthoDB" id="430408at2"/>
<feature type="domain" description="4Fe-4S ferredoxin-type" evidence="4">
    <location>
        <begin position="1"/>
        <end position="29"/>
    </location>
</feature>
<protein>
    <submittedName>
        <fullName evidence="5">4Fe-4S dicluster domain-containing protein</fullName>
    </submittedName>
</protein>
<dbReference type="GO" id="GO:0046872">
    <property type="term" value="F:metal ion binding"/>
    <property type="evidence" value="ECO:0007669"/>
    <property type="project" value="UniProtKB-KW"/>
</dbReference>
<accession>A0A5P6VVT6</accession>
<keyword evidence="2" id="KW-0408">Iron</keyword>
<evidence type="ECO:0000256" key="2">
    <source>
        <dbReference type="ARBA" id="ARBA00023004"/>
    </source>
</evidence>
<evidence type="ECO:0000256" key="1">
    <source>
        <dbReference type="ARBA" id="ARBA00022723"/>
    </source>
</evidence>
<geneLocation type="plasmid" evidence="6">
    <name>pnp95</name>
</geneLocation>
<evidence type="ECO:0000313" key="6">
    <source>
        <dbReference type="Proteomes" id="UP000327030"/>
    </source>
</evidence>
<evidence type="ECO:0000256" key="3">
    <source>
        <dbReference type="ARBA" id="ARBA00023014"/>
    </source>
</evidence>
<dbReference type="GO" id="GO:0051536">
    <property type="term" value="F:iron-sulfur cluster binding"/>
    <property type="evidence" value="ECO:0007669"/>
    <property type="project" value="UniProtKB-KW"/>
</dbReference>
<dbReference type="Pfam" id="PF04432">
    <property type="entry name" value="FrhB_FdhB_C"/>
    <property type="match status" value="1"/>
</dbReference>
<name>A0A5P6VVT6_PSEXY</name>
<evidence type="ECO:0000313" key="5">
    <source>
        <dbReference type="EMBL" id="QFJ56299.1"/>
    </source>
</evidence>
<dbReference type="PROSITE" id="PS00198">
    <property type="entry name" value="4FE4S_FER_1"/>
    <property type="match status" value="1"/>
</dbReference>
<dbReference type="InterPro" id="IPR017896">
    <property type="entry name" value="4Fe4S_Fe-S-bd"/>
</dbReference>
<dbReference type="SUPFAM" id="SSF54862">
    <property type="entry name" value="4Fe-4S ferredoxins"/>
    <property type="match status" value="1"/>
</dbReference>
<sequence length="393" mass="44324">MIKIDKSTCTGCGACANICPRNAIEMIQVDKGFYYPEITEDKCVGCGLCDNVCHADADVSLHDSDDAFLFVNNSIETRKNSSSGGAFSVLANAFIEKGGYVVGAEFGMDFSIQHNIYNDKENVKRFQTSKYVQSNTSDVYKKTYDLLKNGERVLFSGTPCQVSGLITYLSRKNCSTENLLTVDFICHGVGSPAFWKDCLKYYSRNGKKQIVDVNFRGKPRAGKLQNLYIKYANGKRFFAPSTNLEIFYYHFLKNYILRESCYKCKYSALGRVSDITLADCFKFGEDTKHLNDGVGTSFLIMNTTKSMNYIEEFQQAGKIQKITKADYIQPNMQEATPKPSLYEEFWKSYENGFDSALRVSGYSNSKNSLKRKIAAIVYMLRLDSVVKKIKAAK</sequence>
<proteinExistence type="predicted"/>
<keyword evidence="3" id="KW-0411">Iron-sulfur</keyword>
<dbReference type="RefSeq" id="WP_151625883.1">
    <property type="nucleotide sequence ID" value="NZ_CP043029.1"/>
</dbReference>
<organism evidence="5 6">
    <name type="scientific">Pseudobutyrivibrio xylanivorans</name>
    <dbReference type="NCBI Taxonomy" id="185007"/>
    <lineage>
        <taxon>Bacteria</taxon>
        <taxon>Bacillati</taxon>
        <taxon>Bacillota</taxon>
        <taxon>Clostridia</taxon>
        <taxon>Lachnospirales</taxon>
        <taxon>Lachnospiraceae</taxon>
        <taxon>Pseudobutyrivibrio</taxon>
    </lineage>
</organism>
<dbReference type="KEGG" id="pxv:FXF36_15385"/>
<dbReference type="Proteomes" id="UP000327030">
    <property type="component" value="Plasmid pNP95"/>
</dbReference>
<evidence type="ECO:0000259" key="4">
    <source>
        <dbReference type="PROSITE" id="PS51379"/>
    </source>
</evidence>
<dbReference type="InterPro" id="IPR052977">
    <property type="entry name" value="Polyferredoxin-like_ET"/>
</dbReference>
<dbReference type="InterPro" id="IPR007525">
    <property type="entry name" value="FrhB_FdhB_C"/>
</dbReference>
<dbReference type="PANTHER" id="PTHR43193">
    <property type="match status" value="1"/>
</dbReference>
<dbReference type="PROSITE" id="PS51379">
    <property type="entry name" value="4FE4S_FER_2"/>
    <property type="match status" value="2"/>
</dbReference>
<dbReference type="EMBL" id="CP043029">
    <property type="protein sequence ID" value="QFJ56299.1"/>
    <property type="molecule type" value="Genomic_DNA"/>
</dbReference>
<dbReference type="AlphaFoldDB" id="A0A5P6VVT6"/>
<dbReference type="Gene3D" id="3.30.70.20">
    <property type="match status" value="1"/>
</dbReference>
<keyword evidence="5" id="KW-0614">Plasmid</keyword>
<dbReference type="InterPro" id="IPR017900">
    <property type="entry name" value="4Fe4S_Fe_S_CS"/>
</dbReference>
<reference evidence="6" key="1">
    <citation type="submission" date="2019-08" db="EMBL/GenBank/DDBJ databases">
        <title>Complete Genome Sequence of the Polysaccharide-Degrading Rumen Bacterium Pseudobutyrivibrio xylanivorans MA3014.</title>
        <authorList>
            <person name="Palevich N."/>
            <person name="Maclean P.H."/>
            <person name="Kelly W.J."/>
            <person name="Leahy S.C."/>
            <person name="Rakonjac J."/>
            <person name="Attwood G.T."/>
        </authorList>
    </citation>
    <scope>NUCLEOTIDE SEQUENCE [LARGE SCALE GENOMIC DNA]</scope>
    <source>
        <strain evidence="6">MA3014</strain>
        <plasmid evidence="6">pnp95</plasmid>
    </source>
</reference>
<dbReference type="PANTHER" id="PTHR43193:SF2">
    <property type="entry name" value="POLYFERREDOXIN PROTEIN FWDF"/>
    <property type="match status" value="1"/>
</dbReference>
<gene>
    <name evidence="5" type="ORF">FXF36_15385</name>
</gene>
<keyword evidence="1" id="KW-0479">Metal-binding</keyword>
<dbReference type="Pfam" id="PF12838">
    <property type="entry name" value="Fer4_7"/>
    <property type="match status" value="1"/>
</dbReference>
<feature type="domain" description="4Fe-4S ferredoxin-type" evidence="4">
    <location>
        <begin position="34"/>
        <end position="64"/>
    </location>
</feature>